<dbReference type="InterPro" id="IPR011765">
    <property type="entry name" value="Pept_M16_N"/>
</dbReference>
<feature type="domain" description="Peptidase M16 C-terminal" evidence="4">
    <location>
        <begin position="189"/>
        <end position="357"/>
    </location>
</feature>
<organism evidence="5 6">
    <name type="scientific">Ohtaekwangia koreensis</name>
    <dbReference type="NCBI Taxonomy" id="688867"/>
    <lineage>
        <taxon>Bacteria</taxon>
        <taxon>Pseudomonadati</taxon>
        <taxon>Bacteroidota</taxon>
        <taxon>Cytophagia</taxon>
        <taxon>Cytophagales</taxon>
        <taxon>Fulvivirgaceae</taxon>
        <taxon>Ohtaekwangia</taxon>
    </lineage>
</organism>
<gene>
    <name evidence="5" type="ORF">SAMN05660236_5791</name>
</gene>
<evidence type="ECO:0000256" key="2">
    <source>
        <dbReference type="SAM" id="SignalP"/>
    </source>
</evidence>
<evidence type="ECO:0000313" key="5">
    <source>
        <dbReference type="EMBL" id="SKC89200.1"/>
    </source>
</evidence>
<reference evidence="5 6" key="1">
    <citation type="submission" date="2017-02" db="EMBL/GenBank/DDBJ databases">
        <authorList>
            <person name="Peterson S.W."/>
        </authorList>
    </citation>
    <scope>NUCLEOTIDE SEQUENCE [LARGE SCALE GENOMIC DNA]</scope>
    <source>
        <strain evidence="5 6">DSM 25262</strain>
    </source>
</reference>
<dbReference type="PANTHER" id="PTHR11851:SF49">
    <property type="entry name" value="MITOCHONDRIAL-PROCESSING PEPTIDASE SUBUNIT ALPHA"/>
    <property type="match status" value="1"/>
</dbReference>
<name>A0A1T5MLU2_9BACT</name>
<evidence type="ECO:0000259" key="4">
    <source>
        <dbReference type="Pfam" id="PF05193"/>
    </source>
</evidence>
<dbReference type="Proteomes" id="UP000190961">
    <property type="component" value="Unassembled WGS sequence"/>
</dbReference>
<evidence type="ECO:0000256" key="1">
    <source>
        <dbReference type="ARBA" id="ARBA00007261"/>
    </source>
</evidence>
<accession>A0A1T5MLU2</accession>
<dbReference type="GO" id="GO:0046872">
    <property type="term" value="F:metal ion binding"/>
    <property type="evidence" value="ECO:0007669"/>
    <property type="project" value="InterPro"/>
</dbReference>
<dbReference type="EMBL" id="FUZU01000005">
    <property type="protein sequence ID" value="SKC89200.1"/>
    <property type="molecule type" value="Genomic_DNA"/>
</dbReference>
<dbReference type="Pfam" id="PF00675">
    <property type="entry name" value="Peptidase_M16"/>
    <property type="match status" value="1"/>
</dbReference>
<dbReference type="Pfam" id="PF05193">
    <property type="entry name" value="Peptidase_M16_C"/>
    <property type="match status" value="1"/>
</dbReference>
<dbReference type="STRING" id="688867.SAMN05660236_5791"/>
<dbReference type="InterPro" id="IPR007863">
    <property type="entry name" value="Peptidase_M16_C"/>
</dbReference>
<protein>
    <submittedName>
        <fullName evidence="5">Predicted Zn-dependent peptidase</fullName>
    </submittedName>
</protein>
<sequence>MKKFICYILVAVACIAQSFTFPPDDKPREFVVEGIKVIFKPSVKEIVSARFFIKGGTANYTKEQEGIEALALSVVTEGGTKSLNKTAFATALEKIGTNIGSSTALDYSEINLSCIKDFWDPSWKLFADAIVNPAFDAKEFELIKGKAVSAAKESESNPDVHLKNKSLENTFAGRNYSKITTGTAASLEKLTVDQVAAHYKSILGKKNAFIVVVGNISEEDLKQKVAAAFKGLGAGKTLQPEKKIEFKPQATIENRDIATNYIRGLMSAPSMNDKEGTAMMLSTAILYDRFFVELRTKRSLSYAPAVNYASSAITNPYALFYISTTDPKQSLQVMMDEINKVKNQGFSEKELKDMKESYLTTFFMGLETNDSQTFTLGTREVAGDWKKAESFMSDVEKITVQDLNAVFKKYSSSINWTYLGKESAVSKDDFKQPQLFPDNTKISPKK</sequence>
<dbReference type="AlphaFoldDB" id="A0A1T5MLU2"/>
<feature type="chain" id="PRO_5012233860" evidence="2">
    <location>
        <begin position="19"/>
        <end position="446"/>
    </location>
</feature>
<dbReference type="InterPro" id="IPR050361">
    <property type="entry name" value="MPP/UQCRC_Complex"/>
</dbReference>
<feature type="signal peptide" evidence="2">
    <location>
        <begin position="1"/>
        <end position="18"/>
    </location>
</feature>
<proteinExistence type="inferred from homology"/>
<dbReference type="OrthoDB" id="9811314at2"/>
<dbReference type="Gene3D" id="3.30.830.10">
    <property type="entry name" value="Metalloenzyme, LuxS/M16 peptidase-like"/>
    <property type="match status" value="2"/>
</dbReference>
<dbReference type="PANTHER" id="PTHR11851">
    <property type="entry name" value="METALLOPROTEASE"/>
    <property type="match status" value="1"/>
</dbReference>
<keyword evidence="2" id="KW-0732">Signal</keyword>
<dbReference type="InterPro" id="IPR011249">
    <property type="entry name" value="Metalloenz_LuxS/M16"/>
</dbReference>
<feature type="domain" description="Peptidase M16 N-terminal" evidence="3">
    <location>
        <begin position="43"/>
        <end position="183"/>
    </location>
</feature>
<dbReference type="RefSeq" id="WP_079690290.1">
    <property type="nucleotide sequence ID" value="NZ_FUZU01000005.1"/>
</dbReference>
<evidence type="ECO:0000259" key="3">
    <source>
        <dbReference type="Pfam" id="PF00675"/>
    </source>
</evidence>
<comment type="similarity">
    <text evidence="1">Belongs to the peptidase M16 family.</text>
</comment>
<dbReference type="SUPFAM" id="SSF63411">
    <property type="entry name" value="LuxS/MPP-like metallohydrolase"/>
    <property type="match status" value="2"/>
</dbReference>
<keyword evidence="6" id="KW-1185">Reference proteome</keyword>
<evidence type="ECO:0000313" key="6">
    <source>
        <dbReference type="Proteomes" id="UP000190961"/>
    </source>
</evidence>